<keyword evidence="2" id="KW-0813">Transport</keyword>
<gene>
    <name evidence="7" type="ORF">IFE08_11630</name>
</gene>
<dbReference type="EMBL" id="CP061839">
    <property type="protein sequence ID" value="QOW60452.1"/>
    <property type="molecule type" value="Genomic_DNA"/>
</dbReference>
<name>A0A7S6WPN5_9SPIR</name>
<evidence type="ECO:0000256" key="1">
    <source>
        <dbReference type="ARBA" id="ARBA00004651"/>
    </source>
</evidence>
<dbReference type="CDD" id="cd13138">
    <property type="entry name" value="MATE_yoeA_like"/>
    <property type="match status" value="1"/>
</dbReference>
<dbReference type="Pfam" id="PF01554">
    <property type="entry name" value="MatE"/>
    <property type="match status" value="2"/>
</dbReference>
<keyword evidence="6" id="KW-0472">Membrane</keyword>
<keyword evidence="4" id="KW-0812">Transmembrane</keyword>
<dbReference type="RefSeq" id="WP_024468656.1">
    <property type="nucleotide sequence ID" value="NZ_CP045670.1"/>
</dbReference>
<sequence length="453" mass="49972">MYKKENLNLTEGVIWKTLIIFTLPILAGNFFQHLYTAADAVIVGKFTGKEGLAAIDSVLSLLKLPVNLFSGLSAGTSILVSQLFGAKKYKELLNTLHCSTALTLILGAVLSVIGVLISPALLFIMNIPEDIFEMTLAYLRIYFAGMAVSLFYNIGAGILRAMGNSKTPFYALIISSVLNVALDLIFIGILKWGIGGAAFATVLAQFFSALIIFFALTEKTSLSPLQISKLKVHRYDAIRITKTGLPIGIQAAFFPIANMIIQARVNGTGTENIAAWALCGKLDFLIWILLEAMTVSVSTFAAQNYGAGKYKRVIEVTRTGLIMSLILIGAICTVLYFWNVPLGKLFINSKDYQVLKVMERLMRILAPFYTVFVFTEIFSAVIHASGETFKPMIITLLGICASRILWIFFIVPLNPVIEIIVLAFPISWTLTSVVFTVYFFFYRKTLQSFNLSS</sequence>
<proteinExistence type="predicted"/>
<dbReference type="InterPro" id="IPR048279">
    <property type="entry name" value="MdtK-like"/>
</dbReference>
<keyword evidence="5" id="KW-1133">Transmembrane helix</keyword>
<evidence type="ECO:0000313" key="7">
    <source>
        <dbReference type="EMBL" id="QOW60452.1"/>
    </source>
</evidence>
<keyword evidence="3" id="KW-1003">Cell membrane</keyword>
<dbReference type="GO" id="GO:0005886">
    <property type="term" value="C:plasma membrane"/>
    <property type="evidence" value="ECO:0007669"/>
    <property type="project" value="UniProtKB-SubCell"/>
</dbReference>
<evidence type="ECO:0000256" key="5">
    <source>
        <dbReference type="ARBA" id="ARBA00022989"/>
    </source>
</evidence>
<accession>A0A7S6WPN5</accession>
<evidence type="ECO:0000256" key="2">
    <source>
        <dbReference type="ARBA" id="ARBA00022448"/>
    </source>
</evidence>
<dbReference type="GO" id="GO:0042910">
    <property type="term" value="F:xenobiotic transmembrane transporter activity"/>
    <property type="evidence" value="ECO:0007669"/>
    <property type="project" value="InterPro"/>
</dbReference>
<comment type="subcellular location">
    <subcellularLocation>
        <location evidence="1">Cell membrane</location>
        <topology evidence="1">Multi-pass membrane protein</topology>
    </subcellularLocation>
</comment>
<dbReference type="AlphaFoldDB" id="A0A7S6WPN5"/>
<dbReference type="Proteomes" id="UP000593915">
    <property type="component" value="Chromosome"/>
</dbReference>
<dbReference type="PANTHER" id="PTHR43549">
    <property type="entry name" value="MULTIDRUG RESISTANCE PROTEIN YPNP-RELATED"/>
    <property type="match status" value="1"/>
</dbReference>
<dbReference type="GO" id="GO:0015297">
    <property type="term" value="F:antiporter activity"/>
    <property type="evidence" value="ECO:0007669"/>
    <property type="project" value="InterPro"/>
</dbReference>
<organism evidence="7 8">
    <name type="scientific">Treponema pedis</name>
    <dbReference type="NCBI Taxonomy" id="409322"/>
    <lineage>
        <taxon>Bacteria</taxon>
        <taxon>Pseudomonadati</taxon>
        <taxon>Spirochaetota</taxon>
        <taxon>Spirochaetia</taxon>
        <taxon>Spirochaetales</taxon>
        <taxon>Treponemataceae</taxon>
        <taxon>Treponema</taxon>
    </lineage>
</organism>
<protein>
    <submittedName>
        <fullName evidence="7">MATE family efflux transporter</fullName>
    </submittedName>
</protein>
<dbReference type="InterPro" id="IPR002528">
    <property type="entry name" value="MATE_fam"/>
</dbReference>
<dbReference type="PIRSF" id="PIRSF006603">
    <property type="entry name" value="DinF"/>
    <property type="match status" value="1"/>
</dbReference>
<dbReference type="InterPro" id="IPR052031">
    <property type="entry name" value="Membrane_Transporter-Flippase"/>
</dbReference>
<dbReference type="PANTHER" id="PTHR43549:SF3">
    <property type="entry name" value="MULTIDRUG RESISTANCE PROTEIN YPNP-RELATED"/>
    <property type="match status" value="1"/>
</dbReference>
<evidence type="ECO:0000256" key="6">
    <source>
        <dbReference type="ARBA" id="ARBA00023136"/>
    </source>
</evidence>
<evidence type="ECO:0000256" key="4">
    <source>
        <dbReference type="ARBA" id="ARBA00022692"/>
    </source>
</evidence>
<evidence type="ECO:0000313" key="8">
    <source>
        <dbReference type="Proteomes" id="UP000593915"/>
    </source>
</evidence>
<dbReference type="NCBIfam" id="TIGR00797">
    <property type="entry name" value="matE"/>
    <property type="match status" value="1"/>
</dbReference>
<evidence type="ECO:0000256" key="3">
    <source>
        <dbReference type="ARBA" id="ARBA00022475"/>
    </source>
</evidence>
<reference evidence="7 8" key="1">
    <citation type="submission" date="2020-09" db="EMBL/GenBank/DDBJ databases">
        <title>Characterization of Treponema spp. from bovine digital dermatitis in Korea.</title>
        <authorList>
            <person name="Espiritu H.M."/>
            <person name="Cho Y.I."/>
            <person name="Mamuad L."/>
        </authorList>
    </citation>
    <scope>NUCLEOTIDE SEQUENCE [LARGE SCALE GENOMIC DNA]</scope>
    <source>
        <strain evidence="7 8">KS1</strain>
    </source>
</reference>